<proteinExistence type="predicted"/>
<name>E8R4I7_ISOPI</name>
<dbReference type="OrthoDB" id="9788721at2"/>
<sequence>MKANRWTRWLRSWWGAVGVALLALDFCGFGRVAAEPPTVIELRDALLDLDGVAHHLAQNDRRATRVVVFLSPECPIANGSLPTLDRLARRWSEASSSAVANTRVEFFGVIVGDPTLKRSDAARHYHEFALSFPILFDASGVLADQFKPSHVPECFVIDPDNRLVYRGAIDNAWEAVGKRRLKAERTYLADALDALAREQPIPIARTTPVGCPIETFNPRAVDPQGREQPAIVTYTRDIAPILQARCVVCHRPGQVAPFSLTRYEEAAKRADWLAQVAEERLMPPWIPGPGDHRFVGDRRLSDRELALLRIWADSGRAQGDPEDLPPTPVFDDNGWRLGTPDLVVRMTEPFEVPADGPDILRNFVIPLNVDEDRLVTAIEFRPGNPRVTHHAVLFLDAGRTARKLDAADPRPGYDGFGGPGFLPSGALGGWSVGNTPRHLPDGMGRHLKKGSDLVVQIHYHPTGKPETDQSEIALYFLDRSVAETLSQPNKLVGSFWVADYRIDLPPGETDLPARASYTLPRPVTLVGVVPHMHLLGKSMKATAQRPDGTRDVLIDIPQWNYNWQDEYYFERPFRLPAGTVLEVEARFDNSDANPFNPSTPPRRVTWGEGTLDEMMFCFFLATADTSSDLIRVIFDNLAHDARQPRLLTESPPARQP</sequence>
<dbReference type="InterPro" id="IPR036249">
    <property type="entry name" value="Thioredoxin-like_sf"/>
</dbReference>
<dbReference type="Gene3D" id="3.40.30.10">
    <property type="entry name" value="Glutaredoxin"/>
    <property type="match status" value="1"/>
</dbReference>
<dbReference type="KEGG" id="ipa:Isop_3220"/>
<dbReference type="AlphaFoldDB" id="E8R4I7"/>
<dbReference type="InterPro" id="IPR047262">
    <property type="entry name" value="PRX-like1"/>
</dbReference>
<dbReference type="PANTHER" id="PTHR43640:SF1">
    <property type="entry name" value="THIOREDOXIN-DEPENDENT PEROXIREDOXIN"/>
    <property type="match status" value="1"/>
</dbReference>
<evidence type="ECO:0000313" key="4">
    <source>
        <dbReference type="Proteomes" id="UP000008631"/>
    </source>
</evidence>
<dbReference type="HOGENOM" id="CLU_020308_0_0_0"/>
<dbReference type="PANTHER" id="PTHR43640">
    <property type="entry name" value="OS07G0260300 PROTEIN"/>
    <property type="match status" value="1"/>
</dbReference>
<gene>
    <name evidence="3" type="ordered locus">Isop_3220</name>
</gene>
<keyword evidence="4" id="KW-1185">Reference proteome</keyword>
<dbReference type="EMBL" id="CP002353">
    <property type="protein sequence ID" value="ADV63782.1"/>
    <property type="molecule type" value="Genomic_DNA"/>
</dbReference>
<dbReference type="Gene3D" id="2.60.120.230">
    <property type="match status" value="1"/>
</dbReference>
<dbReference type="GO" id="GO:0005507">
    <property type="term" value="F:copper ion binding"/>
    <property type="evidence" value="ECO:0007669"/>
    <property type="project" value="InterPro"/>
</dbReference>
<protein>
    <submittedName>
        <fullName evidence="3">Alkyl hydroperoxide reductase/ Thiol specific antioxidant/ Mal allergen</fullName>
    </submittedName>
</protein>
<dbReference type="SUPFAM" id="SSF49742">
    <property type="entry name" value="PHM/PNGase F"/>
    <property type="match status" value="2"/>
</dbReference>
<reference evidence="3 4" key="2">
    <citation type="journal article" date="2011" name="Stand. Genomic Sci.">
        <title>Complete genome sequence of Isosphaera pallida type strain (IS1B).</title>
        <authorList>
            <consortium name="US DOE Joint Genome Institute (JGI-PGF)"/>
            <person name="Goker M."/>
            <person name="Cleland D."/>
            <person name="Saunders E."/>
            <person name="Lapidus A."/>
            <person name="Nolan M."/>
            <person name="Lucas S."/>
            <person name="Hammon N."/>
            <person name="Deshpande S."/>
            <person name="Cheng J.F."/>
            <person name="Tapia R."/>
            <person name="Han C."/>
            <person name="Goodwin L."/>
            <person name="Pitluck S."/>
            <person name="Liolios K."/>
            <person name="Pagani I."/>
            <person name="Ivanova N."/>
            <person name="Mavromatis K."/>
            <person name="Pati A."/>
            <person name="Chen A."/>
            <person name="Palaniappan K."/>
            <person name="Land M."/>
            <person name="Hauser L."/>
            <person name="Chang Y.J."/>
            <person name="Jeffries C.D."/>
            <person name="Detter J.C."/>
            <person name="Beck B."/>
            <person name="Woyke T."/>
            <person name="Bristow J."/>
            <person name="Eisen J.A."/>
            <person name="Markowitz V."/>
            <person name="Hugenholtz P."/>
            <person name="Kyrpides N.C."/>
            <person name="Klenk H.P."/>
        </authorList>
    </citation>
    <scope>NUCLEOTIDE SEQUENCE [LARGE SCALE GENOMIC DNA]</scope>
    <source>
        <strain evidence="4">ATCC 43644 / DSM 9630 / IS1B</strain>
    </source>
</reference>
<feature type="domain" description="Thioredoxin" evidence="2">
    <location>
        <begin position="34"/>
        <end position="186"/>
    </location>
</feature>
<dbReference type="eggNOG" id="COG0526">
    <property type="taxonomic scope" value="Bacteria"/>
</dbReference>
<reference key="1">
    <citation type="submission" date="2010-11" db="EMBL/GenBank/DDBJ databases">
        <title>The complete sequence of chromosome of Isophaera pallida ATCC 43644.</title>
        <authorList>
            <consortium name="US DOE Joint Genome Institute (JGI-PGF)"/>
            <person name="Lucas S."/>
            <person name="Copeland A."/>
            <person name="Lapidus A."/>
            <person name="Bruce D."/>
            <person name="Goodwin L."/>
            <person name="Pitluck S."/>
            <person name="Kyrpides N."/>
            <person name="Mavromatis K."/>
            <person name="Pagani I."/>
            <person name="Ivanova N."/>
            <person name="Saunders E."/>
            <person name="Brettin T."/>
            <person name="Detter J.C."/>
            <person name="Han C."/>
            <person name="Tapia R."/>
            <person name="Land M."/>
            <person name="Hauser L."/>
            <person name="Markowitz V."/>
            <person name="Cheng J.-F."/>
            <person name="Hugenholtz P."/>
            <person name="Woyke T."/>
            <person name="Wu D."/>
            <person name="Eisen J.A."/>
        </authorList>
    </citation>
    <scope>NUCLEOTIDE SEQUENCE</scope>
    <source>
        <strain>ATCC 43644</strain>
    </source>
</reference>
<dbReference type="STRING" id="575540.Isop_3220"/>
<dbReference type="SUPFAM" id="SSF52833">
    <property type="entry name" value="Thioredoxin-like"/>
    <property type="match status" value="1"/>
</dbReference>
<dbReference type="RefSeq" id="WP_013566070.1">
    <property type="nucleotide sequence ID" value="NC_014962.1"/>
</dbReference>
<dbReference type="InParanoid" id="E8R4I7"/>
<evidence type="ECO:0000259" key="2">
    <source>
        <dbReference type="PROSITE" id="PS51352"/>
    </source>
</evidence>
<evidence type="ECO:0000313" key="3">
    <source>
        <dbReference type="EMBL" id="ADV63782.1"/>
    </source>
</evidence>
<dbReference type="InterPro" id="IPR008977">
    <property type="entry name" value="PHM/PNGase_F_dom_sf"/>
</dbReference>
<dbReference type="InterPro" id="IPR013766">
    <property type="entry name" value="Thioredoxin_domain"/>
</dbReference>
<keyword evidence="1" id="KW-1015">Disulfide bond</keyword>
<dbReference type="PROSITE" id="PS51352">
    <property type="entry name" value="THIOREDOXIN_2"/>
    <property type="match status" value="1"/>
</dbReference>
<dbReference type="Gene3D" id="2.60.120.310">
    <property type="entry name" value="Copper type II, ascorbate-dependent monooxygenase, N-terminal domain"/>
    <property type="match status" value="1"/>
</dbReference>
<dbReference type="GO" id="GO:0016715">
    <property type="term" value="F:oxidoreductase activity, acting on paired donors, with incorporation or reduction of molecular oxygen, reduced ascorbate as one donor, and incorporation of one atom of oxygen"/>
    <property type="evidence" value="ECO:0007669"/>
    <property type="project" value="InterPro"/>
</dbReference>
<accession>E8R4I7</accession>
<evidence type="ECO:0000256" key="1">
    <source>
        <dbReference type="ARBA" id="ARBA00023157"/>
    </source>
</evidence>
<dbReference type="InterPro" id="IPR014784">
    <property type="entry name" value="Cu2_ascorb_mOase-like_C"/>
</dbReference>
<organism evidence="3 4">
    <name type="scientific">Isosphaera pallida (strain ATCC 43644 / DSM 9630 / IS1B)</name>
    <dbReference type="NCBI Taxonomy" id="575540"/>
    <lineage>
        <taxon>Bacteria</taxon>
        <taxon>Pseudomonadati</taxon>
        <taxon>Planctomycetota</taxon>
        <taxon>Planctomycetia</taxon>
        <taxon>Isosphaerales</taxon>
        <taxon>Isosphaeraceae</taxon>
        <taxon>Isosphaera</taxon>
    </lineage>
</organism>
<dbReference type="Proteomes" id="UP000008631">
    <property type="component" value="Chromosome"/>
</dbReference>
<dbReference type="InterPro" id="IPR036939">
    <property type="entry name" value="Cu2_ascorb_mOase_N_sf"/>
</dbReference>